<dbReference type="AlphaFoldDB" id="A0A7W7VHH8"/>
<name>A0A7W7VHH8_9PSEU</name>
<proteinExistence type="predicted"/>
<protein>
    <submittedName>
        <fullName evidence="1">Uncharacterized protein</fullName>
    </submittedName>
</protein>
<accession>A0A7W7VHH8</accession>
<comment type="caution">
    <text evidence="1">The sequence shown here is derived from an EMBL/GenBank/DDBJ whole genome shotgun (WGS) entry which is preliminary data.</text>
</comment>
<gene>
    <name evidence="1" type="ORF">FHR82_006785</name>
</gene>
<keyword evidence="2" id="KW-1185">Reference proteome</keyword>
<evidence type="ECO:0000313" key="2">
    <source>
        <dbReference type="Proteomes" id="UP000520767"/>
    </source>
</evidence>
<reference evidence="1 2" key="1">
    <citation type="submission" date="2020-08" db="EMBL/GenBank/DDBJ databases">
        <title>Genomic Encyclopedia of Type Strains, Phase III (KMG-III): the genomes of soil and plant-associated and newly described type strains.</title>
        <authorList>
            <person name="Whitman W."/>
        </authorList>
    </citation>
    <scope>NUCLEOTIDE SEQUENCE [LARGE SCALE GENOMIC DNA]</scope>
    <source>
        <strain evidence="1 2">CECT 8960</strain>
    </source>
</reference>
<organism evidence="1 2">
    <name type="scientific">Actinophytocola algeriensis</name>
    <dbReference type="NCBI Taxonomy" id="1768010"/>
    <lineage>
        <taxon>Bacteria</taxon>
        <taxon>Bacillati</taxon>
        <taxon>Actinomycetota</taxon>
        <taxon>Actinomycetes</taxon>
        <taxon>Pseudonocardiales</taxon>
        <taxon>Pseudonocardiaceae</taxon>
    </lineage>
</organism>
<dbReference type="EMBL" id="JACHJQ010000007">
    <property type="protein sequence ID" value="MBB4910527.1"/>
    <property type="molecule type" value="Genomic_DNA"/>
</dbReference>
<dbReference type="Proteomes" id="UP000520767">
    <property type="component" value="Unassembled WGS sequence"/>
</dbReference>
<sequence length="62" mass="6845">MRIPNNWQPPRPIIATTTTGLCPRRYWRSMHPSLPPPGSLTCLVRGPDCCATSATADVRRVA</sequence>
<evidence type="ECO:0000313" key="1">
    <source>
        <dbReference type="EMBL" id="MBB4910527.1"/>
    </source>
</evidence>